<feature type="transmembrane region" description="Helical" evidence="1">
    <location>
        <begin position="12"/>
        <end position="35"/>
    </location>
</feature>
<keyword evidence="1" id="KW-0812">Transmembrane</keyword>
<keyword evidence="1" id="KW-1133">Transmembrane helix</keyword>
<evidence type="ECO:0000313" key="2">
    <source>
        <dbReference type="EMBL" id="TDR47697.1"/>
    </source>
</evidence>
<evidence type="ECO:0000313" key="3">
    <source>
        <dbReference type="Proteomes" id="UP000295293"/>
    </source>
</evidence>
<reference evidence="2 3" key="1">
    <citation type="submission" date="2019-03" db="EMBL/GenBank/DDBJ databases">
        <title>Genomic Encyclopedia of Type Strains, Phase IV (KMG-IV): sequencing the most valuable type-strain genomes for metagenomic binning, comparative biology and taxonomic classification.</title>
        <authorList>
            <person name="Goeker M."/>
        </authorList>
    </citation>
    <scope>NUCLEOTIDE SEQUENCE [LARGE SCALE GENOMIC DNA]</scope>
    <source>
        <strain evidence="2 3">DSM 21667</strain>
    </source>
</reference>
<feature type="transmembrane region" description="Helical" evidence="1">
    <location>
        <begin position="71"/>
        <end position="88"/>
    </location>
</feature>
<dbReference type="RefSeq" id="WP_133817410.1">
    <property type="nucleotide sequence ID" value="NZ_SNZH01000002.1"/>
</dbReference>
<dbReference type="Proteomes" id="UP000295293">
    <property type="component" value="Unassembled WGS sequence"/>
</dbReference>
<dbReference type="OrthoDB" id="6064860at2"/>
<evidence type="ECO:0000256" key="1">
    <source>
        <dbReference type="SAM" id="Phobius"/>
    </source>
</evidence>
<dbReference type="AlphaFoldDB" id="A0A4R6Z7C9"/>
<keyword evidence="3" id="KW-1185">Reference proteome</keyword>
<comment type="caution">
    <text evidence="2">The sequence shown here is derived from an EMBL/GenBank/DDBJ whole genome shotgun (WGS) entry which is preliminary data.</text>
</comment>
<accession>A0A4R6Z7C9</accession>
<protein>
    <submittedName>
        <fullName evidence="2">Uncharacterized protein</fullName>
    </submittedName>
</protein>
<dbReference type="EMBL" id="SNZH01000002">
    <property type="protein sequence ID" value="TDR47697.1"/>
    <property type="molecule type" value="Genomic_DNA"/>
</dbReference>
<feature type="transmembrane region" description="Helical" evidence="1">
    <location>
        <begin position="113"/>
        <end position="132"/>
    </location>
</feature>
<organism evidence="2 3">
    <name type="scientific">Tahibacter aquaticus</name>
    <dbReference type="NCBI Taxonomy" id="520092"/>
    <lineage>
        <taxon>Bacteria</taxon>
        <taxon>Pseudomonadati</taxon>
        <taxon>Pseudomonadota</taxon>
        <taxon>Gammaproteobacteria</taxon>
        <taxon>Lysobacterales</taxon>
        <taxon>Rhodanobacteraceae</taxon>
        <taxon>Tahibacter</taxon>
    </lineage>
</organism>
<proteinExistence type="predicted"/>
<feature type="transmembrane region" description="Helical" evidence="1">
    <location>
        <begin position="41"/>
        <end position="64"/>
    </location>
</feature>
<name>A0A4R6Z7C9_9GAMM</name>
<sequence length="149" mass="16562">MLHRRIDKTPLEWLLHAWTAVNLVVGIFVIVPMLANEQVRATGYLFVAVSLLAVLLMLAAVLVWKLFRPTFAVLLAGTVFWGLQIFSLRQPDALYLLRLGLSMDFRLTSNPDFILAVNVLAVMVALLFAVAAKERWDANAASTAARGRN</sequence>
<gene>
    <name evidence="2" type="ORF">DFR29_102357</name>
</gene>
<keyword evidence="1" id="KW-0472">Membrane</keyword>